<accession>A0AA41W7P9</accession>
<evidence type="ECO:0008006" key="4">
    <source>
        <dbReference type="Google" id="ProtNLM"/>
    </source>
</evidence>
<keyword evidence="3" id="KW-1185">Reference proteome</keyword>
<dbReference type="Pfam" id="PF14592">
    <property type="entry name" value="Chondroitinas_B"/>
    <property type="match status" value="1"/>
</dbReference>
<dbReference type="Gene3D" id="2.60.40.2700">
    <property type="match status" value="3"/>
</dbReference>
<gene>
    <name evidence="2" type="ORF">NAF29_12160</name>
</gene>
<dbReference type="Proteomes" id="UP001165393">
    <property type="component" value="Unassembled WGS sequence"/>
</dbReference>
<dbReference type="EMBL" id="JAMQGP010000006">
    <property type="protein sequence ID" value="MCM2680420.1"/>
    <property type="molecule type" value="Genomic_DNA"/>
</dbReference>
<organism evidence="2 3">
    <name type="scientific">Echinimonas agarilytica</name>
    <dbReference type="NCBI Taxonomy" id="1215918"/>
    <lineage>
        <taxon>Bacteria</taxon>
        <taxon>Pseudomonadati</taxon>
        <taxon>Pseudomonadota</taxon>
        <taxon>Gammaproteobacteria</taxon>
        <taxon>Alteromonadales</taxon>
        <taxon>Echinimonadaceae</taxon>
        <taxon>Echinimonas</taxon>
    </lineage>
</organism>
<dbReference type="InterPro" id="IPR011050">
    <property type="entry name" value="Pectin_lyase_fold/virulence"/>
</dbReference>
<feature type="chain" id="PRO_5041434630" description="Parallel beta-helix repeat (Two copies)" evidence="1">
    <location>
        <begin position="26"/>
        <end position="770"/>
    </location>
</feature>
<name>A0AA41W7P9_9GAMM</name>
<reference evidence="2 3" key="1">
    <citation type="journal article" date="2013" name="Antonie Van Leeuwenhoek">
        <title>Echinimonas agarilytica gen. nov., sp. nov., a new gammaproteobacterium isolated from the sea urchin Strongylocentrotus intermedius.</title>
        <authorList>
            <person name="Nedashkovskaya O.I."/>
            <person name="Stenkova A.M."/>
            <person name="Zhukova N.V."/>
            <person name="Van Trappen S."/>
            <person name="Lee J.S."/>
            <person name="Kim S.B."/>
        </authorList>
    </citation>
    <scope>NUCLEOTIDE SEQUENCE [LARGE SCALE GENOMIC DNA]</scope>
    <source>
        <strain evidence="2 3">KMM 6351</strain>
    </source>
</reference>
<comment type="caution">
    <text evidence="2">The sequence shown here is derived from an EMBL/GenBank/DDBJ whole genome shotgun (WGS) entry which is preliminary data.</text>
</comment>
<evidence type="ECO:0000313" key="3">
    <source>
        <dbReference type="Proteomes" id="UP001165393"/>
    </source>
</evidence>
<keyword evidence="1" id="KW-0732">Signal</keyword>
<dbReference type="InterPro" id="IPR012334">
    <property type="entry name" value="Pectin_lyas_fold"/>
</dbReference>
<evidence type="ECO:0000313" key="2">
    <source>
        <dbReference type="EMBL" id="MCM2680420.1"/>
    </source>
</evidence>
<dbReference type="InterPro" id="IPR039513">
    <property type="entry name" value="PL-6"/>
</dbReference>
<dbReference type="RefSeq" id="WP_251261855.1">
    <property type="nucleotide sequence ID" value="NZ_JAMQGP010000006.1"/>
</dbReference>
<dbReference type="Gene3D" id="2.160.20.10">
    <property type="entry name" value="Single-stranded right-handed beta-helix, Pectin lyase-like"/>
    <property type="match status" value="1"/>
</dbReference>
<dbReference type="AlphaFoldDB" id="A0AA41W7P9"/>
<sequence length="770" mass="79870">MNAKVFALSAVALALSGCGGSNSTANSSGAVALTGDTVVGQTLTATVSDGNGTSGSSFAYEWTASGEWLSTVTGSTYVLTTEEIGKDISVRVRYTDDDGYSENVTATSAEVTDIVPDNVEGTVDISGVLESGEQLTANVTDANGTSGSAIAYQWMADDVAIADATSMTFLLTDTQIGALVTVSAAYVDNNEYDESVISAATVAVAPAPIVPPDVDDPGSVSIDKTSNIVMGDVLTALVLDGNGTTAGINYQWKADDVDISGATGMTYTAAASDLGKVLSVNAIYIDDDGYADDVNAAVEERVYSVIATDEASLELALAGAVDGDWIALGNGTFAGMTEKTLSVAATLTQTELSTATISGETCIVINGDGAVVDGLHFSETNFISGGTCDSNGNTTLFVEADNAVVRNTTFSGDIATTEYVFLGMKGNDNLVERNLFEGRNVSLKNGALSVYSNETVGEQERLTVQYNLFKDMEQEDSSSDSSASVINLGRSTGLDSIGQAGHKVQYNRFDNINVAKRMMRVQTSNALIHANTIVNSTGMIAVEDGSGNVVTNNVIIPLGTEDKEGGIFFTPMGHTISNNYIENVSEDDGAYGALVMNSDSIDLSTSKGNGFIIDAGVEDLTVTIEGNTIVNAKHGLNFDDKDCMNLDPLVLVSNNLIANEAANANGAESEAAPFKDFVAEPCSLKSGSDYSNNHFYADELSDSTDFDFNGKGQTDGNIGADDMLDMADIVRDAAGLASGQGADAGIGADTSSLMLITEEQVGPGSTWTAN</sequence>
<evidence type="ECO:0000256" key="1">
    <source>
        <dbReference type="SAM" id="SignalP"/>
    </source>
</evidence>
<dbReference type="SUPFAM" id="SSF51126">
    <property type="entry name" value="Pectin lyase-like"/>
    <property type="match status" value="1"/>
</dbReference>
<dbReference type="PROSITE" id="PS51257">
    <property type="entry name" value="PROKAR_LIPOPROTEIN"/>
    <property type="match status" value="1"/>
</dbReference>
<protein>
    <recommendedName>
        <fullName evidence="4">Parallel beta-helix repeat (Two copies)</fullName>
    </recommendedName>
</protein>
<feature type="signal peptide" evidence="1">
    <location>
        <begin position="1"/>
        <end position="25"/>
    </location>
</feature>
<proteinExistence type="predicted"/>